<evidence type="ECO:0000313" key="2">
    <source>
        <dbReference type="EMBL" id="GLY65342.1"/>
    </source>
</evidence>
<dbReference type="Proteomes" id="UP001165136">
    <property type="component" value="Unassembled WGS sequence"/>
</dbReference>
<dbReference type="InterPro" id="IPR013096">
    <property type="entry name" value="Cupin_2"/>
</dbReference>
<dbReference type="RefSeq" id="WP_285486578.1">
    <property type="nucleotide sequence ID" value="NZ_BSTI01000004.1"/>
</dbReference>
<dbReference type="AlphaFoldDB" id="A0A9W6R0E5"/>
<feature type="domain" description="Cupin type-2" evidence="1">
    <location>
        <begin position="35"/>
        <end position="90"/>
    </location>
</feature>
<dbReference type="Pfam" id="PF07883">
    <property type="entry name" value="Cupin_2"/>
    <property type="match status" value="1"/>
</dbReference>
<accession>A0A9W6R0E5</accession>
<evidence type="ECO:0000313" key="3">
    <source>
        <dbReference type="Proteomes" id="UP001165136"/>
    </source>
</evidence>
<dbReference type="Gene3D" id="2.60.120.10">
    <property type="entry name" value="Jelly Rolls"/>
    <property type="match status" value="1"/>
</dbReference>
<evidence type="ECO:0000259" key="1">
    <source>
        <dbReference type="Pfam" id="PF07883"/>
    </source>
</evidence>
<gene>
    <name evidence="2" type="ORF">Atai01_19610</name>
</gene>
<name>A0A9W6R0E5_9PSEU</name>
<dbReference type="InterPro" id="IPR014710">
    <property type="entry name" value="RmlC-like_jellyroll"/>
</dbReference>
<comment type="caution">
    <text evidence="2">The sequence shown here is derived from an EMBL/GenBank/DDBJ whole genome shotgun (WGS) entry which is preliminary data.</text>
</comment>
<dbReference type="InterPro" id="IPR011051">
    <property type="entry name" value="RmlC_Cupin_sf"/>
</dbReference>
<sequence>MDALIFRNGHRITRLAEGTDGDGPYLRLEHRIPRPQRQAGPHWHPVLTEQWTVQEGRVRFRVAGKDIDAGPGDTVAAKAGQVHQFHTDSPDVVLRHEIRPPLRHWEMFQLWHRLDLAGKTTRNRMPRNPLAVALLWKYQDGYLAGIPAILQRFVLGGLAALARVTGYADRWLTGDGPTCRLRNRRSSGTR</sequence>
<reference evidence="2" key="1">
    <citation type="submission" date="2023-03" db="EMBL/GenBank/DDBJ databases">
        <title>Amycolatopsis taiwanensis NBRC 103393.</title>
        <authorList>
            <person name="Ichikawa N."/>
            <person name="Sato H."/>
            <person name="Tonouchi N."/>
        </authorList>
    </citation>
    <scope>NUCLEOTIDE SEQUENCE</scope>
    <source>
        <strain evidence="2">NBRC 103393</strain>
    </source>
</reference>
<keyword evidence="3" id="KW-1185">Reference proteome</keyword>
<dbReference type="SUPFAM" id="SSF51182">
    <property type="entry name" value="RmlC-like cupins"/>
    <property type="match status" value="1"/>
</dbReference>
<organism evidence="2 3">
    <name type="scientific">Amycolatopsis taiwanensis</name>
    <dbReference type="NCBI Taxonomy" id="342230"/>
    <lineage>
        <taxon>Bacteria</taxon>
        <taxon>Bacillati</taxon>
        <taxon>Actinomycetota</taxon>
        <taxon>Actinomycetes</taxon>
        <taxon>Pseudonocardiales</taxon>
        <taxon>Pseudonocardiaceae</taxon>
        <taxon>Amycolatopsis</taxon>
    </lineage>
</organism>
<dbReference type="EMBL" id="BSTI01000004">
    <property type="protein sequence ID" value="GLY65342.1"/>
    <property type="molecule type" value="Genomic_DNA"/>
</dbReference>
<proteinExistence type="predicted"/>
<protein>
    <recommendedName>
        <fullName evidence="1">Cupin type-2 domain-containing protein</fullName>
    </recommendedName>
</protein>